<comment type="caution">
    <text evidence="17">The sequence shown here is derived from an EMBL/GenBank/DDBJ whole genome shotgun (WGS) entry which is preliminary data.</text>
</comment>
<dbReference type="Gene3D" id="1.20.1550.10">
    <property type="entry name" value="DsbB-like"/>
    <property type="match status" value="1"/>
</dbReference>
<dbReference type="InterPro" id="IPR003752">
    <property type="entry name" value="DiS_bond_form_DsbB/BdbC"/>
</dbReference>
<evidence type="ECO:0000256" key="12">
    <source>
        <dbReference type="ARBA" id="ARBA00037310"/>
    </source>
</evidence>
<keyword evidence="4" id="KW-0997">Cell inner membrane</keyword>
<evidence type="ECO:0000256" key="14">
    <source>
        <dbReference type="ARBA" id="ARBA00038526"/>
    </source>
</evidence>
<dbReference type="RefSeq" id="WP_002804921.1">
    <property type="nucleotide sequence ID" value="NZ_AP028350.1"/>
</dbReference>
<dbReference type="InterPro" id="IPR023380">
    <property type="entry name" value="DsbB-like_sf"/>
</dbReference>
<keyword evidence="6" id="KW-0249">Electron transport</keyword>
<dbReference type="EMBL" id="AACDUL010000021">
    <property type="protein sequence ID" value="EAK1510316.1"/>
    <property type="molecule type" value="Genomic_DNA"/>
</dbReference>
<evidence type="ECO:0000256" key="2">
    <source>
        <dbReference type="ARBA" id="ARBA00022448"/>
    </source>
</evidence>
<evidence type="ECO:0000256" key="11">
    <source>
        <dbReference type="ARBA" id="ARBA00023284"/>
    </source>
</evidence>
<keyword evidence="5 16" id="KW-0812">Transmembrane</keyword>
<dbReference type="NCBIfam" id="NF003304">
    <property type="entry name" value="PRK04307.1"/>
    <property type="match status" value="1"/>
</dbReference>
<dbReference type="Pfam" id="PF02600">
    <property type="entry name" value="DsbB"/>
    <property type="match status" value="1"/>
</dbReference>
<feature type="transmembrane region" description="Helical" evidence="16">
    <location>
        <begin position="50"/>
        <end position="69"/>
    </location>
</feature>
<keyword evidence="7 16" id="KW-1133">Transmembrane helix</keyword>
<proteinExistence type="inferred from homology"/>
<evidence type="ECO:0000256" key="3">
    <source>
        <dbReference type="ARBA" id="ARBA00022475"/>
    </source>
</evidence>
<comment type="subunit">
    <text evidence="14">Interacts with DsbL.</text>
</comment>
<comment type="similarity">
    <text evidence="13">Belongs to the DsbB family. DsbI subfamily.</text>
</comment>
<dbReference type="OrthoDB" id="5393791at2"/>
<gene>
    <name evidence="17" type="primary">dsbI</name>
    <name evidence="17" type="ORF">CJD00_08655</name>
</gene>
<keyword evidence="9 16" id="KW-0472">Membrane</keyword>
<comment type="subcellular location">
    <subcellularLocation>
        <location evidence="1">Cell inner membrane</location>
        <topology evidence="1">Multi-pass membrane protein</topology>
    </subcellularLocation>
</comment>
<evidence type="ECO:0000256" key="7">
    <source>
        <dbReference type="ARBA" id="ARBA00022989"/>
    </source>
</evidence>
<evidence type="ECO:0000256" key="8">
    <source>
        <dbReference type="ARBA" id="ARBA00023002"/>
    </source>
</evidence>
<keyword evidence="10" id="KW-1015">Disulfide bond</keyword>
<dbReference type="AlphaFoldDB" id="A0A381CJ42"/>
<dbReference type="PANTHER" id="PTHR36570">
    <property type="entry name" value="DISULFIDE BOND FORMATION PROTEIN B"/>
    <property type="match status" value="1"/>
</dbReference>
<keyword evidence="3" id="KW-1003">Cell membrane</keyword>
<keyword evidence="11" id="KW-0676">Redox-active center</keyword>
<dbReference type="InterPro" id="IPR050183">
    <property type="entry name" value="DsbB"/>
</dbReference>
<dbReference type="GO" id="GO:0005886">
    <property type="term" value="C:plasma membrane"/>
    <property type="evidence" value="ECO:0007669"/>
    <property type="project" value="UniProtKB-SubCell"/>
</dbReference>
<sequence length="231" mass="26964">MKNLYWFVYFSKWQDMRNPWFIMSIIMISLVLIAHFLFQEYLYMRPCEQCVYIRLDMLIIALGGIIALINPKNTIIKILAYTLAFYGIWLGLEHSLNLNRIHEAISTENPFSGVNGCRDIPLYPFNLPLHEWFPSWFKPVGQCGMDFPMVPKSAYLNAFQEFFVGKNGIYNNGWYLIPSLKFMNMATCCFIAFLCSFILLFIMFVSYVFSQRKIVFTIITISLVVALKILG</sequence>
<evidence type="ECO:0000313" key="17">
    <source>
        <dbReference type="EMBL" id="EAK1510316.1"/>
    </source>
</evidence>
<evidence type="ECO:0000256" key="4">
    <source>
        <dbReference type="ARBA" id="ARBA00022519"/>
    </source>
</evidence>
<name>A0A381CJ42_CAMCO</name>
<evidence type="ECO:0000256" key="15">
    <source>
        <dbReference type="ARBA" id="ARBA00039389"/>
    </source>
</evidence>
<evidence type="ECO:0000256" key="10">
    <source>
        <dbReference type="ARBA" id="ARBA00023157"/>
    </source>
</evidence>
<feature type="transmembrane region" description="Helical" evidence="16">
    <location>
        <begin position="20"/>
        <end position="38"/>
    </location>
</feature>
<protein>
    <recommendedName>
        <fullName evidence="15">Putative protein-disulfide oxidoreductase DsbI</fullName>
    </recommendedName>
</protein>
<keyword evidence="2" id="KW-0813">Transport</keyword>
<dbReference type="Proteomes" id="UP000361993">
    <property type="component" value="Unassembled WGS sequence"/>
</dbReference>
<accession>A0A381CJ42</accession>
<comment type="function">
    <text evidence="12">Required for disulfide bond formation in some proteins. Part of a redox system composed of DsbI and DsbL that mediates formation of an essential disulfide bond in AssT.</text>
</comment>
<dbReference type="GO" id="GO:0006457">
    <property type="term" value="P:protein folding"/>
    <property type="evidence" value="ECO:0007669"/>
    <property type="project" value="InterPro"/>
</dbReference>
<evidence type="ECO:0000256" key="9">
    <source>
        <dbReference type="ARBA" id="ARBA00023136"/>
    </source>
</evidence>
<evidence type="ECO:0000256" key="16">
    <source>
        <dbReference type="SAM" id="Phobius"/>
    </source>
</evidence>
<reference evidence="17 18" key="1">
    <citation type="submission" date="2018-05" db="EMBL/GenBank/DDBJ databases">
        <authorList>
            <consortium name="GenomeTrakr network: Whole genome sequencing for foodborne pathogen traceback"/>
        </authorList>
    </citation>
    <scope>NUCLEOTIDE SEQUENCE [LARGE SCALE GENOMIC DNA]</scope>
    <source>
        <strain evidence="17 18">NC_C6016</strain>
    </source>
</reference>
<evidence type="ECO:0000256" key="5">
    <source>
        <dbReference type="ARBA" id="ARBA00022692"/>
    </source>
</evidence>
<organism evidence="17 18">
    <name type="scientific">Campylobacter coli</name>
    <dbReference type="NCBI Taxonomy" id="195"/>
    <lineage>
        <taxon>Bacteria</taxon>
        <taxon>Pseudomonadati</taxon>
        <taxon>Campylobacterota</taxon>
        <taxon>Epsilonproteobacteria</taxon>
        <taxon>Campylobacterales</taxon>
        <taxon>Campylobacteraceae</taxon>
        <taxon>Campylobacter</taxon>
    </lineage>
</organism>
<evidence type="ECO:0000256" key="1">
    <source>
        <dbReference type="ARBA" id="ARBA00004429"/>
    </source>
</evidence>
<feature type="transmembrane region" description="Helical" evidence="16">
    <location>
        <begin position="214"/>
        <end position="230"/>
    </location>
</feature>
<evidence type="ECO:0000313" key="18">
    <source>
        <dbReference type="Proteomes" id="UP000361993"/>
    </source>
</evidence>
<feature type="transmembrane region" description="Helical" evidence="16">
    <location>
        <begin position="185"/>
        <end position="208"/>
    </location>
</feature>
<dbReference type="GO" id="GO:0015035">
    <property type="term" value="F:protein-disulfide reductase activity"/>
    <property type="evidence" value="ECO:0007669"/>
    <property type="project" value="InterPro"/>
</dbReference>
<dbReference type="STRING" id="195.ATE51_01786"/>
<dbReference type="SUPFAM" id="SSF158442">
    <property type="entry name" value="DsbB-like"/>
    <property type="match status" value="1"/>
</dbReference>
<evidence type="ECO:0000256" key="13">
    <source>
        <dbReference type="ARBA" id="ARBA00038060"/>
    </source>
</evidence>
<dbReference type="PANTHER" id="PTHR36570:SF1">
    <property type="entry name" value="PROTEIN-DISULFIDE OXIDOREDUCTASE DSBI"/>
    <property type="match status" value="1"/>
</dbReference>
<feature type="transmembrane region" description="Helical" evidence="16">
    <location>
        <begin position="75"/>
        <end position="92"/>
    </location>
</feature>
<evidence type="ECO:0000256" key="6">
    <source>
        <dbReference type="ARBA" id="ARBA00022982"/>
    </source>
</evidence>
<keyword evidence="8" id="KW-0560">Oxidoreductase</keyword>